<evidence type="ECO:0000313" key="2">
    <source>
        <dbReference type="EMBL" id="PTX64245.1"/>
    </source>
</evidence>
<evidence type="ECO:0000256" key="1">
    <source>
        <dbReference type="SAM" id="MobiDB-lite"/>
    </source>
</evidence>
<protein>
    <submittedName>
        <fullName evidence="2">Uncharacterized protein</fullName>
    </submittedName>
</protein>
<reference evidence="2 3" key="1">
    <citation type="submission" date="2018-04" db="EMBL/GenBank/DDBJ databases">
        <title>Genomic Encyclopedia of Archaeal and Bacterial Type Strains, Phase II (KMG-II): from individual species to whole genera.</title>
        <authorList>
            <person name="Goeker M."/>
        </authorList>
    </citation>
    <scope>NUCLEOTIDE SEQUENCE [LARGE SCALE GENOMIC DNA]</scope>
    <source>
        <strain evidence="2 3">DSM 45787</strain>
    </source>
</reference>
<name>A0A2T6C7H2_9BACL</name>
<comment type="caution">
    <text evidence="2">The sequence shown here is derived from an EMBL/GenBank/DDBJ whole genome shotgun (WGS) entry which is preliminary data.</text>
</comment>
<dbReference type="OrthoDB" id="2990893at2"/>
<accession>A0A2T6C7H2</accession>
<dbReference type="AlphaFoldDB" id="A0A2T6C7H2"/>
<proteinExistence type="predicted"/>
<keyword evidence="3" id="KW-1185">Reference proteome</keyword>
<sequence length="61" mass="7184">MERKDRKRGRTHMDPLEQATEALPEVSANTDEGTENRDRLDHEEGVKDPNRLSYSEQFKRL</sequence>
<feature type="region of interest" description="Disordered" evidence="1">
    <location>
        <begin position="1"/>
        <end position="61"/>
    </location>
</feature>
<dbReference type="EMBL" id="QBKR01000003">
    <property type="protein sequence ID" value="PTX64245.1"/>
    <property type="molecule type" value="Genomic_DNA"/>
</dbReference>
<organism evidence="2 3">
    <name type="scientific">Melghirimyces profundicolus</name>
    <dbReference type="NCBI Taxonomy" id="1242148"/>
    <lineage>
        <taxon>Bacteria</taxon>
        <taxon>Bacillati</taxon>
        <taxon>Bacillota</taxon>
        <taxon>Bacilli</taxon>
        <taxon>Bacillales</taxon>
        <taxon>Thermoactinomycetaceae</taxon>
        <taxon>Melghirimyces</taxon>
    </lineage>
</organism>
<gene>
    <name evidence="2" type="ORF">C8P63_10327</name>
</gene>
<evidence type="ECO:0000313" key="3">
    <source>
        <dbReference type="Proteomes" id="UP000244240"/>
    </source>
</evidence>
<feature type="compositionally biased region" description="Polar residues" evidence="1">
    <location>
        <begin position="52"/>
        <end position="61"/>
    </location>
</feature>
<dbReference type="Proteomes" id="UP000244240">
    <property type="component" value="Unassembled WGS sequence"/>
</dbReference>
<dbReference type="RefSeq" id="WP_108021821.1">
    <property type="nucleotide sequence ID" value="NZ_QBKR01000003.1"/>
</dbReference>
<feature type="compositionally biased region" description="Basic and acidic residues" evidence="1">
    <location>
        <begin position="34"/>
        <end position="50"/>
    </location>
</feature>
<feature type="compositionally biased region" description="Basic residues" evidence="1">
    <location>
        <begin position="1"/>
        <end position="10"/>
    </location>
</feature>